<protein>
    <submittedName>
        <fullName evidence="1">10729_t:CDS:1</fullName>
    </submittedName>
</protein>
<comment type="caution">
    <text evidence="1">The sequence shown here is derived from an EMBL/GenBank/DDBJ whole genome shotgun (WGS) entry which is preliminary data.</text>
</comment>
<keyword evidence="2" id="KW-1185">Reference proteome</keyword>
<evidence type="ECO:0000313" key="1">
    <source>
        <dbReference type="EMBL" id="CAG8628104.1"/>
    </source>
</evidence>
<accession>A0A9N9GVE9</accession>
<dbReference type="InterPro" id="IPR025533">
    <property type="entry name" value="DUF4419"/>
</dbReference>
<dbReference type="PANTHER" id="PTHR31252">
    <property type="entry name" value="DUF4419 DOMAIN-CONTAINING PROTEIN"/>
    <property type="match status" value="1"/>
</dbReference>
<evidence type="ECO:0000313" key="2">
    <source>
        <dbReference type="Proteomes" id="UP000789508"/>
    </source>
</evidence>
<sequence length="355" mass="40052">MEFLKSTQIITNTLTPIRVPVKHIGIKEAVKSSYDQQKKIHAFSIDFFKDETSPASTVFAKPVTNHGLASAIIQAYTNHQHLRLTPDDIWLTIAQGLSRHIHYNAQRLRHIFVKHKGKEDIVMDAREILFTNNLDSPIVGDWPKAITLLSDETDKKVEKVDLKKTIECDFTTSNFTSIVASRIILLDTMKEYFTYQALISGCGIPKVTLDGTLGDWLNLQQKVANLRSLGLDLDFWLDHLEPVIAKFVATYKGDVDEAFWSVITSQVPYLSNSLTTGWDGWITAFFPYNRHGWKISKSLVPATLPDGMVNVPFTAKTLFGDKKLEISAGFYGARQDIIENEIVVSPVIGWYVHDP</sequence>
<name>A0A9N9GVE9_9GLOM</name>
<dbReference type="Pfam" id="PF14388">
    <property type="entry name" value="DUF4419"/>
    <property type="match status" value="1"/>
</dbReference>
<dbReference type="OrthoDB" id="9978173at2759"/>
<dbReference type="PANTHER" id="PTHR31252:SF11">
    <property type="entry name" value="DUF4419 DOMAIN-CONTAINING PROTEIN"/>
    <property type="match status" value="1"/>
</dbReference>
<organism evidence="1 2">
    <name type="scientific">Ambispora leptoticha</name>
    <dbReference type="NCBI Taxonomy" id="144679"/>
    <lineage>
        <taxon>Eukaryota</taxon>
        <taxon>Fungi</taxon>
        <taxon>Fungi incertae sedis</taxon>
        <taxon>Mucoromycota</taxon>
        <taxon>Glomeromycotina</taxon>
        <taxon>Glomeromycetes</taxon>
        <taxon>Archaeosporales</taxon>
        <taxon>Ambisporaceae</taxon>
        <taxon>Ambispora</taxon>
    </lineage>
</organism>
<reference evidence="1" key="1">
    <citation type="submission" date="2021-06" db="EMBL/GenBank/DDBJ databases">
        <authorList>
            <person name="Kallberg Y."/>
            <person name="Tangrot J."/>
            <person name="Rosling A."/>
        </authorList>
    </citation>
    <scope>NUCLEOTIDE SEQUENCE</scope>
    <source>
        <strain evidence="1">FL130A</strain>
    </source>
</reference>
<proteinExistence type="predicted"/>
<dbReference type="AlphaFoldDB" id="A0A9N9GVE9"/>
<dbReference type="EMBL" id="CAJVPS010006704">
    <property type="protein sequence ID" value="CAG8628104.1"/>
    <property type="molecule type" value="Genomic_DNA"/>
</dbReference>
<dbReference type="Proteomes" id="UP000789508">
    <property type="component" value="Unassembled WGS sequence"/>
</dbReference>
<gene>
    <name evidence="1" type="ORF">ALEPTO_LOCUS9246</name>
</gene>